<sequence>MSIFKKEVLSKDQLKVLPIIRKFKRSFYLAGGTAIALYAGHRKSVDFDLFTNRTLDKKYLDNRLKQLGIKYKLAYQTKQEWTIFIKNVKVTFYNFPENIKPDKDFENIIKIPSLLDLAAMKAFTIGERAKWKDYVDLYFIIKDFFPIKKIINNAYSIFQDRFNEKLFREQLTYFDDINFSEPIEYLVSEPDNETIKNFLINAALH</sequence>
<dbReference type="InterPro" id="IPR014942">
    <property type="entry name" value="AbiEii"/>
</dbReference>
<accession>I0AMY6</accession>
<keyword evidence="2" id="KW-1185">Reference proteome</keyword>
<dbReference type="AlphaFoldDB" id="I0AMY6"/>
<dbReference type="RefSeq" id="WP_014561484.1">
    <property type="nucleotide sequence ID" value="NC_017464.1"/>
</dbReference>
<dbReference type="eggNOG" id="ENOG502ZAUV">
    <property type="taxonomic scope" value="Bacteria"/>
</dbReference>
<reference evidence="1 2" key="1">
    <citation type="journal article" date="2012" name="Front. Microbiol.">
        <title>Complete genome of Ignavibacterium album, a metabolically versatile, flagellated, facultative anaerobe from the phylum Chlorobi.</title>
        <authorList>
            <person name="Liu Z."/>
            <person name="Frigaard N.-U."/>
            <person name="Vogl K."/>
            <person name="Iino T."/>
            <person name="Ohkuma M."/>
            <person name="Overmann J."/>
            <person name="Bryant D.A."/>
        </authorList>
    </citation>
    <scope>NUCLEOTIDE SEQUENCE [LARGE SCALE GENOMIC DNA]</scope>
    <source>
        <strain evidence="2">DSM 19864 / JCM 16511 / NBRC 101810 / Mat9-16</strain>
    </source>
</reference>
<dbReference type="STRING" id="945713.IALB_2640"/>
<gene>
    <name evidence="1" type="ordered locus">IALB_2640</name>
</gene>
<evidence type="ECO:0000313" key="1">
    <source>
        <dbReference type="EMBL" id="AFH50343.1"/>
    </source>
</evidence>
<dbReference type="PATRIC" id="fig|945713.3.peg.2654"/>
<dbReference type="Pfam" id="PF08843">
    <property type="entry name" value="AbiEii"/>
    <property type="match status" value="1"/>
</dbReference>
<dbReference type="HOGENOM" id="CLU_106275_1_0_10"/>
<name>I0AMY6_IGNAJ</name>
<dbReference type="KEGG" id="ial:IALB_2640"/>
<proteinExistence type="predicted"/>
<dbReference type="Proteomes" id="UP000007394">
    <property type="component" value="Chromosome"/>
</dbReference>
<evidence type="ECO:0000313" key="2">
    <source>
        <dbReference type="Proteomes" id="UP000007394"/>
    </source>
</evidence>
<organism evidence="1 2">
    <name type="scientific">Ignavibacterium album (strain DSM 19864 / JCM 16511 / NBRC 101810 / Mat9-16)</name>
    <dbReference type="NCBI Taxonomy" id="945713"/>
    <lineage>
        <taxon>Bacteria</taxon>
        <taxon>Pseudomonadati</taxon>
        <taxon>Ignavibacteriota</taxon>
        <taxon>Ignavibacteria</taxon>
        <taxon>Ignavibacteriales</taxon>
        <taxon>Ignavibacteriaceae</taxon>
        <taxon>Ignavibacterium</taxon>
    </lineage>
</organism>
<protein>
    <recommendedName>
        <fullName evidence="3">Nucleotidyl transferase AbiEii/AbiGii toxin family protein</fullName>
    </recommendedName>
</protein>
<dbReference type="OrthoDB" id="9796281at2"/>
<dbReference type="EMBL" id="CP003418">
    <property type="protein sequence ID" value="AFH50343.1"/>
    <property type="molecule type" value="Genomic_DNA"/>
</dbReference>
<evidence type="ECO:0008006" key="3">
    <source>
        <dbReference type="Google" id="ProtNLM"/>
    </source>
</evidence>